<dbReference type="InterPro" id="IPR029068">
    <property type="entry name" value="Glyas_Bleomycin-R_OHBP_Dase"/>
</dbReference>
<dbReference type="HOGENOM" id="CLU_127592_0_2_4"/>
<dbReference type="KEGG" id="bpla:bpln_1g05660"/>
<dbReference type="InterPro" id="IPR004360">
    <property type="entry name" value="Glyas_Fos-R_dOase_dom"/>
</dbReference>
<keyword evidence="2" id="KW-0223">Dioxygenase</keyword>
<sequence>MTSTTTTPTAAAPRTLAWFSIPVIDLDRATRFYESMLDTTLRREISGGVPMAIFSAADGASSSDGGLVQDPHGSRPAAAGALIYLSAGTSVTAALERARRAGGAVDGPVIELPREIGYVGFVHDTEGNRVGLHAPGR</sequence>
<evidence type="ECO:0000313" key="3">
    <source>
        <dbReference type="Proteomes" id="UP000031838"/>
    </source>
</evidence>
<keyword evidence="3" id="KW-1185">Reference proteome</keyword>
<reference evidence="3" key="1">
    <citation type="submission" date="2011-03" db="EMBL/GenBank/DDBJ databases">
        <authorList>
            <person name="Voget S."/>
            <person name="Streit W.R."/>
            <person name="Jaeger K.E."/>
            <person name="Daniel R."/>
        </authorList>
    </citation>
    <scope>NUCLEOTIDE SEQUENCE [LARGE SCALE GENOMIC DNA]</scope>
    <source>
        <strain evidence="3">PG1</strain>
    </source>
</reference>
<dbReference type="RefSeq" id="WP_042623887.1">
    <property type="nucleotide sequence ID" value="NZ_BSTO01000022.1"/>
</dbReference>
<organism evidence="2 3">
    <name type="scientific">Burkholderia plantarii</name>
    <dbReference type="NCBI Taxonomy" id="41899"/>
    <lineage>
        <taxon>Bacteria</taxon>
        <taxon>Pseudomonadati</taxon>
        <taxon>Pseudomonadota</taxon>
        <taxon>Betaproteobacteria</taxon>
        <taxon>Burkholderiales</taxon>
        <taxon>Burkholderiaceae</taxon>
        <taxon>Burkholderia</taxon>
    </lineage>
</organism>
<proteinExistence type="predicted"/>
<keyword evidence="2" id="KW-0560">Oxidoreductase</keyword>
<dbReference type="PANTHER" id="PTHR33993">
    <property type="entry name" value="GLYOXALASE-RELATED"/>
    <property type="match status" value="1"/>
</dbReference>
<evidence type="ECO:0000259" key="1">
    <source>
        <dbReference type="PROSITE" id="PS51819"/>
    </source>
</evidence>
<dbReference type="PANTHER" id="PTHR33993:SF2">
    <property type="entry name" value="VOC DOMAIN-CONTAINING PROTEIN"/>
    <property type="match status" value="1"/>
</dbReference>
<dbReference type="Gene3D" id="3.10.180.10">
    <property type="entry name" value="2,3-Dihydroxybiphenyl 1,2-Dioxygenase, domain 1"/>
    <property type="match status" value="1"/>
</dbReference>
<name>A0A0B6RSF7_BURPL</name>
<dbReference type="InterPro" id="IPR052164">
    <property type="entry name" value="Anthracycline_SecMetBiosynth"/>
</dbReference>
<feature type="domain" description="VOC" evidence="1">
    <location>
        <begin position="15"/>
        <end position="135"/>
    </location>
</feature>
<dbReference type="Proteomes" id="UP000031838">
    <property type="component" value="Chromosome 1"/>
</dbReference>
<protein>
    <submittedName>
        <fullName evidence="2">Glyoxalase/bleomycin resistanceprotein/dioxygenase</fullName>
    </submittedName>
</protein>
<dbReference type="CDD" id="cd07247">
    <property type="entry name" value="SgaA_N_like"/>
    <property type="match status" value="1"/>
</dbReference>
<dbReference type="AlphaFoldDB" id="A0A0B6RSF7"/>
<dbReference type="SUPFAM" id="SSF54593">
    <property type="entry name" value="Glyoxalase/Bleomycin resistance protein/Dihydroxybiphenyl dioxygenase"/>
    <property type="match status" value="1"/>
</dbReference>
<dbReference type="PROSITE" id="PS51819">
    <property type="entry name" value="VOC"/>
    <property type="match status" value="1"/>
</dbReference>
<reference evidence="2 3" key="2">
    <citation type="journal article" date="2016" name="Appl. Microbiol. Biotechnol.">
        <title>Mutations improving production and secretion of extracellular lipase by Burkholderia glumae PG1.</title>
        <authorList>
            <person name="Knapp A."/>
            <person name="Voget S."/>
            <person name="Gao R."/>
            <person name="Zaburannyi N."/>
            <person name="Krysciak D."/>
            <person name="Breuer M."/>
            <person name="Hauer B."/>
            <person name="Streit W.R."/>
            <person name="Muller R."/>
            <person name="Daniel R."/>
            <person name="Jaeger K.E."/>
        </authorList>
    </citation>
    <scope>NUCLEOTIDE SEQUENCE [LARGE SCALE GENOMIC DNA]</scope>
    <source>
        <strain evidence="2 3">PG1</strain>
    </source>
</reference>
<dbReference type="Pfam" id="PF00903">
    <property type="entry name" value="Glyoxalase"/>
    <property type="match status" value="1"/>
</dbReference>
<dbReference type="KEGG" id="bgp:BGL_1c05780"/>
<evidence type="ECO:0000313" key="2">
    <source>
        <dbReference type="EMBL" id="AJK45114.1"/>
    </source>
</evidence>
<gene>
    <name evidence="2" type="ORF">BGL_1c05780</name>
</gene>
<dbReference type="InterPro" id="IPR037523">
    <property type="entry name" value="VOC_core"/>
</dbReference>
<dbReference type="GO" id="GO:0051213">
    <property type="term" value="F:dioxygenase activity"/>
    <property type="evidence" value="ECO:0007669"/>
    <property type="project" value="UniProtKB-KW"/>
</dbReference>
<accession>A0A0B6RSF7</accession>
<dbReference type="EMBL" id="CP002580">
    <property type="protein sequence ID" value="AJK45114.1"/>
    <property type="molecule type" value="Genomic_DNA"/>
</dbReference>